<gene>
    <name evidence="2" type="ORF">OG222_22530</name>
</gene>
<organism evidence="2">
    <name type="scientific">Streptomyces sp. NBC_00148</name>
    <dbReference type="NCBI Taxonomy" id="2903626"/>
    <lineage>
        <taxon>Bacteria</taxon>
        <taxon>Bacillati</taxon>
        <taxon>Actinomycetota</taxon>
        <taxon>Actinomycetes</taxon>
        <taxon>Kitasatosporales</taxon>
        <taxon>Streptomycetaceae</taxon>
        <taxon>Streptomyces</taxon>
    </lineage>
</organism>
<dbReference type="Pfam" id="PF13560">
    <property type="entry name" value="HTH_31"/>
    <property type="match status" value="1"/>
</dbReference>
<feature type="domain" description="DUF5753" evidence="1">
    <location>
        <begin position="101"/>
        <end position="277"/>
    </location>
</feature>
<dbReference type="InterPro" id="IPR043917">
    <property type="entry name" value="DUF5753"/>
</dbReference>
<name>A0AAU1LX91_9ACTN</name>
<sequence length="283" mass="31635">MPSSSTPTERQRRLGAELRKMRTAAEATTAYAAGLLGVDRTKISNMEVGVRPVAPERVRTLACNYACPDDRYVDALVEMAEQRERGWWEQYRGTLPSGLLDIAELEWNAVRIRTAQTVHLPGLLHTDGYARAVFGAVLPALSRLEVELRVAHRMERQRVLDRENPVDYVGYVHEAALRMRFGGRDVTRDQLAYLCAASERENIDVRVIPVSRGAFPGAGHALLYAHGVVPQLDTVQLDSAHGPEFMHAEAQLTKYRAHLDWMEEAALGAAESRDFIHAVARQL</sequence>
<reference evidence="2" key="1">
    <citation type="submission" date="2022-10" db="EMBL/GenBank/DDBJ databases">
        <title>The complete genomes of actinobacterial strains from the NBC collection.</title>
        <authorList>
            <person name="Joergensen T.S."/>
            <person name="Alvarez Arevalo M."/>
            <person name="Sterndorff E.B."/>
            <person name="Faurdal D."/>
            <person name="Vuksanovic O."/>
            <person name="Mourched A.-S."/>
            <person name="Charusanti P."/>
            <person name="Shaw S."/>
            <person name="Blin K."/>
            <person name="Weber T."/>
        </authorList>
    </citation>
    <scope>NUCLEOTIDE SEQUENCE</scope>
    <source>
        <strain evidence="2">NBC_00148</strain>
    </source>
</reference>
<dbReference type="Pfam" id="PF19054">
    <property type="entry name" value="DUF5753"/>
    <property type="match status" value="1"/>
</dbReference>
<accession>A0AAU1LX91</accession>
<dbReference type="Gene3D" id="1.10.260.40">
    <property type="entry name" value="lambda repressor-like DNA-binding domains"/>
    <property type="match status" value="1"/>
</dbReference>
<proteinExistence type="predicted"/>
<protein>
    <submittedName>
        <fullName evidence="2">DUF5753 domain-containing protein</fullName>
    </submittedName>
</protein>
<evidence type="ECO:0000259" key="1">
    <source>
        <dbReference type="Pfam" id="PF19054"/>
    </source>
</evidence>
<dbReference type="GO" id="GO:0003677">
    <property type="term" value="F:DNA binding"/>
    <property type="evidence" value="ECO:0007669"/>
    <property type="project" value="InterPro"/>
</dbReference>
<dbReference type="SUPFAM" id="SSF47413">
    <property type="entry name" value="lambda repressor-like DNA-binding domains"/>
    <property type="match status" value="1"/>
</dbReference>
<dbReference type="InterPro" id="IPR010982">
    <property type="entry name" value="Lambda_DNA-bd_dom_sf"/>
</dbReference>
<dbReference type="AlphaFoldDB" id="A0AAU1LX91"/>
<evidence type="ECO:0000313" key="2">
    <source>
        <dbReference type="EMBL" id="WTQ75701.1"/>
    </source>
</evidence>
<dbReference type="EMBL" id="CP108169">
    <property type="protein sequence ID" value="WTQ75701.1"/>
    <property type="molecule type" value="Genomic_DNA"/>
</dbReference>